<feature type="compositionally biased region" description="Polar residues" evidence="4">
    <location>
        <begin position="819"/>
        <end position="843"/>
    </location>
</feature>
<evidence type="ECO:0000256" key="2">
    <source>
        <dbReference type="ARBA" id="ARBA00022540"/>
    </source>
</evidence>
<feature type="region of interest" description="Disordered" evidence="4">
    <location>
        <begin position="993"/>
        <end position="1090"/>
    </location>
</feature>
<dbReference type="GO" id="GO:0003729">
    <property type="term" value="F:mRNA binding"/>
    <property type="evidence" value="ECO:0007669"/>
    <property type="project" value="TreeGrafter"/>
</dbReference>
<feature type="compositionally biased region" description="Low complexity" evidence="4">
    <location>
        <begin position="618"/>
        <end position="633"/>
    </location>
</feature>
<feature type="region of interest" description="Disordered" evidence="4">
    <location>
        <begin position="912"/>
        <end position="931"/>
    </location>
</feature>
<accession>W7TNP6</accession>
<feature type="compositionally biased region" description="Low complexity" evidence="4">
    <location>
        <begin position="715"/>
        <end position="732"/>
    </location>
</feature>
<feature type="region of interest" description="Disordered" evidence="4">
    <location>
        <begin position="708"/>
        <end position="875"/>
    </location>
</feature>
<dbReference type="PROSITE" id="PS51366">
    <property type="entry name" value="MI"/>
    <property type="match status" value="1"/>
</dbReference>
<feature type="compositionally biased region" description="Low complexity" evidence="4">
    <location>
        <begin position="414"/>
        <end position="424"/>
    </location>
</feature>
<feature type="region of interest" description="Disordered" evidence="4">
    <location>
        <begin position="1514"/>
        <end position="1652"/>
    </location>
</feature>
<comment type="caution">
    <text evidence="6">The sequence shown here is derived from an EMBL/GenBank/DDBJ whole genome shotgun (WGS) entry which is preliminary data.</text>
</comment>
<feature type="compositionally biased region" description="Polar residues" evidence="4">
    <location>
        <begin position="993"/>
        <end position="1008"/>
    </location>
</feature>
<feature type="compositionally biased region" description="Gly residues" evidence="4">
    <location>
        <begin position="1034"/>
        <end position="1058"/>
    </location>
</feature>
<feature type="compositionally biased region" description="Basic residues" evidence="4">
    <location>
        <begin position="462"/>
        <end position="477"/>
    </location>
</feature>
<evidence type="ECO:0000313" key="7">
    <source>
        <dbReference type="Proteomes" id="UP000019335"/>
    </source>
</evidence>
<feature type="compositionally biased region" description="Gly residues" evidence="4">
    <location>
        <begin position="639"/>
        <end position="648"/>
    </location>
</feature>
<dbReference type="OrthoDB" id="514777at2759"/>
<keyword evidence="2 6" id="KW-0396">Initiation factor</keyword>
<feature type="compositionally biased region" description="Pro residues" evidence="4">
    <location>
        <begin position="379"/>
        <end position="391"/>
    </location>
</feature>
<dbReference type="PANTHER" id="PTHR23253:SF9">
    <property type="entry name" value="EUKARYOTIC TRANSLATION INITIATION FACTOR 4 GAMMA 2"/>
    <property type="match status" value="1"/>
</dbReference>
<proteinExistence type="inferred from homology"/>
<evidence type="ECO:0000259" key="5">
    <source>
        <dbReference type="PROSITE" id="PS51366"/>
    </source>
</evidence>
<feature type="domain" description="MI" evidence="5">
    <location>
        <begin position="1653"/>
        <end position="1775"/>
    </location>
</feature>
<feature type="compositionally biased region" description="Pro residues" evidence="4">
    <location>
        <begin position="87"/>
        <end position="102"/>
    </location>
</feature>
<feature type="region of interest" description="Disordered" evidence="4">
    <location>
        <begin position="668"/>
        <end position="696"/>
    </location>
</feature>
<reference evidence="6 7" key="1">
    <citation type="journal article" date="2014" name="Mol. Plant">
        <title>Chromosome Scale Genome Assembly and Transcriptome Profiling of Nannochloropsis gaditana in Nitrogen Depletion.</title>
        <authorList>
            <person name="Corteggiani Carpinelli E."/>
            <person name="Telatin A."/>
            <person name="Vitulo N."/>
            <person name="Forcato C."/>
            <person name="D'Angelo M."/>
            <person name="Schiavon R."/>
            <person name="Vezzi A."/>
            <person name="Giacometti G.M."/>
            <person name="Morosinotto T."/>
            <person name="Valle G."/>
        </authorList>
    </citation>
    <scope>NUCLEOTIDE SEQUENCE [LARGE SCALE GENOMIC DNA]</scope>
    <source>
        <strain evidence="6 7">B-31</strain>
    </source>
</reference>
<evidence type="ECO:0000256" key="3">
    <source>
        <dbReference type="ARBA" id="ARBA00022917"/>
    </source>
</evidence>
<feature type="region of interest" description="Disordered" evidence="4">
    <location>
        <begin position="1"/>
        <end position="236"/>
    </location>
</feature>
<feature type="region of interest" description="Disordered" evidence="4">
    <location>
        <begin position="1335"/>
        <end position="1359"/>
    </location>
</feature>
<feature type="region of interest" description="Disordered" evidence="4">
    <location>
        <begin position="283"/>
        <end position="656"/>
    </location>
</feature>
<dbReference type="InterPro" id="IPR003890">
    <property type="entry name" value="MIF4G-like_typ-3"/>
</dbReference>
<feature type="compositionally biased region" description="Basic and acidic residues" evidence="4">
    <location>
        <begin position="921"/>
        <end position="931"/>
    </location>
</feature>
<evidence type="ECO:0000256" key="1">
    <source>
        <dbReference type="ARBA" id="ARBA00005775"/>
    </source>
</evidence>
<feature type="compositionally biased region" description="Low complexity" evidence="4">
    <location>
        <begin position="1520"/>
        <end position="1533"/>
    </location>
</feature>
<dbReference type="InterPro" id="IPR003891">
    <property type="entry name" value="Initiation_fac_eIF4g_MI"/>
</dbReference>
<feature type="compositionally biased region" description="Low complexity" evidence="4">
    <location>
        <begin position="478"/>
        <end position="495"/>
    </location>
</feature>
<keyword evidence="3" id="KW-0648">Protein biosynthesis</keyword>
<dbReference type="Proteomes" id="UP000019335">
    <property type="component" value="Chromosome 4"/>
</dbReference>
<feature type="compositionally biased region" description="Pro residues" evidence="4">
    <location>
        <begin position="602"/>
        <end position="617"/>
    </location>
</feature>
<feature type="compositionally biased region" description="Gly residues" evidence="4">
    <location>
        <begin position="174"/>
        <end position="190"/>
    </location>
</feature>
<name>W7TNP6_9STRA</name>
<evidence type="ECO:0000313" key="6">
    <source>
        <dbReference type="EMBL" id="EWM28745.1"/>
    </source>
</evidence>
<keyword evidence="7" id="KW-1185">Reference proteome</keyword>
<dbReference type="Gene3D" id="1.25.40.180">
    <property type="match status" value="3"/>
</dbReference>
<gene>
    <name evidence="6" type="ORF">Naga_100002g30</name>
</gene>
<dbReference type="InterPro" id="IPR016024">
    <property type="entry name" value="ARM-type_fold"/>
</dbReference>
<dbReference type="Pfam" id="PF02854">
    <property type="entry name" value="MIF4G"/>
    <property type="match status" value="2"/>
</dbReference>
<dbReference type="GO" id="GO:0003743">
    <property type="term" value="F:translation initiation factor activity"/>
    <property type="evidence" value="ECO:0007669"/>
    <property type="project" value="UniProtKB-KW"/>
</dbReference>
<feature type="compositionally biased region" description="Low complexity" evidence="4">
    <location>
        <begin position="323"/>
        <end position="348"/>
    </location>
</feature>
<evidence type="ECO:0000256" key="4">
    <source>
        <dbReference type="SAM" id="MobiDB-lite"/>
    </source>
</evidence>
<dbReference type="GO" id="GO:0016281">
    <property type="term" value="C:eukaryotic translation initiation factor 4F complex"/>
    <property type="evidence" value="ECO:0007669"/>
    <property type="project" value="TreeGrafter"/>
</dbReference>
<feature type="compositionally biased region" description="Low complexity" evidence="4">
    <location>
        <begin position="111"/>
        <end position="123"/>
    </location>
</feature>
<sequence length="1996" mass="212040">MCTNSQSYRRARSKSMSTSTSPGRLKHEAAGTTTPPNKGAGASKLASTEAPRSITTANGHHAAQLSIDTCPRSGSEGGGFGGENSPSPLPPPPVPQSSPLPPTGKAGAGAGCSSVGGVSASAAQPTSSSLSGHQAAPGQGPGQSVSGHTPVPDGGAEDIVSNAPVSSVTTAGVVGQGEAGMRGGGRGNGRLGTAPLRRGGHGEAAGDFTSPRPLHPGSHQGAPMPSLPTRVSSAPPAENVQVYESTQGYYQHAMNSKQAFPQRRQHGSVHPASSAMRSPYAIAQHHQQYQSPSALPPPPSKGQEEGAPSQRGQSNVGAKGLASSQESTPSSSPLTTLRGTGSPKQHPSQHPPPPLPSHQHQHQQPPYHPKSPAMGPRMAGPPSPYPQPPAPVLAGLPLYGTGALLKGGPHHGHQAQPHHLQALPGHPPMSPQQGPGAWLPPKQQGPQHLSRGVDPQTGHHGASSHHASHAHHPHASHHQQASQHHPSSAAPAHLSQQHHGHNALLPNSIRRGSVPTGGGSGASSSGYEHGHHPSLPGGGAPRSYPHPHAQPHHATSPLPVMGPRGHSFPYAAHQSHAGGTPGYYASSPGASGPLHGHHPQHFQPPPLPPQQHQPQPPSHLQQHQSSPQHVHQPLLHQGGSTGLPGGRYSGPPARGYVGVGSSQAVMTSTSSAHYSPTFPSQTSTPLPSSPNPRPLVKRESKALAILDKDNKIVKPSTGTPTSSTPLGSPSLGAVEGASNKATASPKGLQSLPQKLNIEPTASSDVDTPPGTNITSTSESASLPLQADTGAVEAAVKASTGPDIAEKEEAGLRAPGSTPGEKTNPSPQQATSSEARAEETSVSQGAPGAKDGTAPAATSRELKESSLKTEKEIGSLAETEASKASLAMVPELEKGDDDISKRMAGVSIVAESPLPRSTVSKPGKEIRNSTEESCKEEAVEHLPAKKHVYVKAVLESLKPIDMSQPAELVGRLQVTRITGSSGLGGVGLGMTRTSGIGSSINRSGPSITTLEEGPWVRKPLSMDRKSSDSLSGSRNGYGGLGGASPGGSSSGSGAGGSGGSAWRRGEQVPIQKSREAGGGNTSRAGPSADFARRRENVGLARSRNAWSPQRDTSGLEHCEARVRGLLNKMTWDTFDKLSTQLCGIEIDSKDMLSKIISLVFDKAVDEPFFGEMYATLCVDVSKKSGEWSVIRTGQDLDKNGKYFWTDDIMVEKEIVGPFPSREACLEAAISDQEPIAQARTQKLRLCELIITGDKFVKVLESMEGGSGAARQYFTVFRALTEEEEGQERVRDRIHGGFEDEISAMEDGHRATTFKKLLLKKCQEEFYKENNYDDMVRSTSSSGASRQELAQRQAEEEEARMKSKRRMLGNIRFIGELYKKKMLKERIMHECILKLLGFVEQRGDRPGDRKLVKRSTGWDEESLEALCKLLSTVGEQLDEVKCIAGDKQRTKGRPPPEHHEKDITFYYKQLRDLSVDKKSGLTARARFMIKDLLELRENKWVLRRVEVKATKTEEFRRGMEASKSGSSSPSGSDGRSGQHGGSGGRGSAPSPVLSRQGSLDKSGRGTAGGGGDKRSLRGGVGETIGRDRRGNIPPAAMDRRGGPGRNISQSPMSDHGDERGARGSLSSNCDSKAYSRPSMGGIVDGPGVSTRSREEVDSVVQTVIAEFMSLRDEAEVEASMDLVPRLVGSEVAANKILGRLIDCKDNERGPLIQLLLLLIKSHRIQSKDLKGEMQLVMETLEDLLVDVPHVYDNFAFAVAALLRTKALDFAWFQSEARGALPEEKAFTRLMTAVFRAYDADRRAPWSWDLVKSAGEVLFAAYHERDRCQFMNFVEEHQLWATYVEPLSGKIVEQAMQKGGTEGILAWIRSLEPSLRNNVPFTRALAYRLLVECPKVRNSTWPQPAELQTLFTEIAANADPRLQVACLHGMQRFVIEFAATQEKKAMLVSLFDELVRSGAVLPGTLSAWEQDLGSTPDSALASDVVVDVMNKLGADPVVT</sequence>
<feature type="compositionally biased region" description="Basic and acidic residues" evidence="4">
    <location>
        <begin position="859"/>
        <end position="872"/>
    </location>
</feature>
<dbReference type="SUPFAM" id="SSF48371">
    <property type="entry name" value="ARM repeat"/>
    <property type="match status" value="3"/>
</dbReference>
<dbReference type="PANTHER" id="PTHR23253">
    <property type="entry name" value="EUKARYOTIC TRANSLATION INITIATION FACTOR 4 GAMMA"/>
    <property type="match status" value="1"/>
</dbReference>
<dbReference type="SMART" id="SM00543">
    <property type="entry name" value="MIF4G"/>
    <property type="match status" value="1"/>
</dbReference>
<protein>
    <submittedName>
        <fullName evidence="6">Eukaryotic translation initiation factor 4g</fullName>
    </submittedName>
</protein>
<dbReference type="EMBL" id="AZIL01000274">
    <property type="protein sequence ID" value="EWM28745.1"/>
    <property type="molecule type" value="Genomic_DNA"/>
</dbReference>
<comment type="similarity">
    <text evidence="1">Belongs to the eukaryotic initiation factor 4G family.</text>
</comment>
<organism evidence="6 7">
    <name type="scientific">Nannochloropsis gaditana</name>
    <dbReference type="NCBI Taxonomy" id="72520"/>
    <lineage>
        <taxon>Eukaryota</taxon>
        <taxon>Sar</taxon>
        <taxon>Stramenopiles</taxon>
        <taxon>Ochrophyta</taxon>
        <taxon>Eustigmatophyceae</taxon>
        <taxon>Eustigmatales</taxon>
        <taxon>Monodopsidaceae</taxon>
        <taxon>Nannochloropsis</taxon>
    </lineage>
</organism>
<feature type="compositionally biased region" description="Low complexity" evidence="4">
    <location>
        <begin position="675"/>
        <end position="686"/>
    </location>
</feature>
<feature type="compositionally biased region" description="Polar residues" evidence="4">
    <location>
        <begin position="759"/>
        <end position="782"/>
    </location>
</feature>
<feature type="compositionally biased region" description="Gly residues" evidence="4">
    <location>
        <begin position="1535"/>
        <end position="1544"/>
    </location>
</feature>
<feature type="compositionally biased region" description="Polar residues" evidence="4">
    <location>
        <begin position="1"/>
        <end position="22"/>
    </location>
</feature>